<comment type="function">
    <text evidence="1">Allows the formation of correctly charged Asn-tRNA(Asn) or Gln-tRNA(Gln) through the transamidation of misacylated Asp-tRNA(Asn) or Glu-tRNA(Gln) in organisms which lack either or both of asparaginyl-tRNA or glutaminyl-tRNA synthetases. The reaction takes place in the presence of glutamine and ATP through an activated phospho-Asp-tRNA(Asn) or phospho-Glu-tRNA(Gln).</text>
</comment>
<comment type="catalytic activity">
    <reaction evidence="1">
        <text>L-aspartyl-tRNA(Asn) + L-glutamine + ATP + H2O = L-asparaginyl-tRNA(Asn) + L-glutamate + ADP + phosphate + 2 H(+)</text>
        <dbReference type="Rhea" id="RHEA:14513"/>
        <dbReference type="Rhea" id="RHEA-COMP:9674"/>
        <dbReference type="Rhea" id="RHEA-COMP:9677"/>
        <dbReference type="ChEBI" id="CHEBI:15377"/>
        <dbReference type="ChEBI" id="CHEBI:15378"/>
        <dbReference type="ChEBI" id="CHEBI:29985"/>
        <dbReference type="ChEBI" id="CHEBI:30616"/>
        <dbReference type="ChEBI" id="CHEBI:43474"/>
        <dbReference type="ChEBI" id="CHEBI:58359"/>
        <dbReference type="ChEBI" id="CHEBI:78515"/>
        <dbReference type="ChEBI" id="CHEBI:78516"/>
        <dbReference type="ChEBI" id="CHEBI:456216"/>
    </reaction>
</comment>
<dbReference type="AlphaFoldDB" id="A0A8J7MDI2"/>
<evidence type="ECO:0000256" key="2">
    <source>
        <dbReference type="SAM" id="MobiDB-lite"/>
    </source>
</evidence>
<dbReference type="GO" id="GO:0006412">
    <property type="term" value="P:translation"/>
    <property type="evidence" value="ECO:0007669"/>
    <property type="project" value="UniProtKB-UniRule"/>
</dbReference>
<dbReference type="Pfam" id="PF02686">
    <property type="entry name" value="GatC"/>
    <property type="match status" value="1"/>
</dbReference>
<protein>
    <recommendedName>
        <fullName evidence="1">Aspartyl/glutamyl-tRNA(Asn/Gln) amidotransferase subunit C</fullName>
        <shortName evidence="1">Asp/Glu-ADT subunit C</shortName>
        <ecNumber evidence="1">6.3.5.-</ecNumber>
    </recommendedName>
</protein>
<sequence length="96" mass="10526">MSQAHIDVKYVADLARIELSDEELQTFQGQLEAILGHIEQLQTVDVEGIEPTAHASPVFDRTRPDAHRPGFGPDILIKNAPDSSGDQLRVPKVVDA</sequence>
<dbReference type="GO" id="GO:0070681">
    <property type="term" value="P:glutaminyl-tRNAGln biosynthesis via transamidation"/>
    <property type="evidence" value="ECO:0007669"/>
    <property type="project" value="TreeGrafter"/>
</dbReference>
<organism evidence="3 4">
    <name type="scientific">Persicirhabdus sediminis</name>
    <dbReference type="NCBI Taxonomy" id="454144"/>
    <lineage>
        <taxon>Bacteria</taxon>
        <taxon>Pseudomonadati</taxon>
        <taxon>Verrucomicrobiota</taxon>
        <taxon>Verrucomicrobiia</taxon>
        <taxon>Verrucomicrobiales</taxon>
        <taxon>Verrucomicrobiaceae</taxon>
        <taxon>Persicirhabdus</taxon>
    </lineage>
</organism>
<comment type="similarity">
    <text evidence="1">Belongs to the GatC family.</text>
</comment>
<dbReference type="EMBL" id="JAENIM010000039">
    <property type="protein sequence ID" value="MBK1791417.1"/>
    <property type="molecule type" value="Genomic_DNA"/>
</dbReference>
<accession>A0A8J7MDI2</accession>
<reference evidence="3" key="1">
    <citation type="submission" date="2021-01" db="EMBL/GenBank/DDBJ databases">
        <title>Modified the classification status of verrucomicrobia.</title>
        <authorList>
            <person name="Feng X."/>
        </authorList>
    </citation>
    <scope>NUCLEOTIDE SEQUENCE</scope>
    <source>
        <strain evidence="3">_KCTC 22039</strain>
    </source>
</reference>
<keyword evidence="1" id="KW-0547">Nucleotide-binding</keyword>
<dbReference type="GO" id="GO:0005524">
    <property type="term" value="F:ATP binding"/>
    <property type="evidence" value="ECO:0007669"/>
    <property type="project" value="UniProtKB-KW"/>
</dbReference>
<evidence type="ECO:0000313" key="3">
    <source>
        <dbReference type="EMBL" id="MBK1791417.1"/>
    </source>
</evidence>
<dbReference type="InterPro" id="IPR003837">
    <property type="entry name" value="GatC"/>
</dbReference>
<evidence type="ECO:0000313" key="4">
    <source>
        <dbReference type="Proteomes" id="UP000624703"/>
    </source>
</evidence>
<dbReference type="PANTHER" id="PTHR15004:SF0">
    <property type="entry name" value="GLUTAMYL-TRNA(GLN) AMIDOTRANSFERASE SUBUNIT C, MITOCHONDRIAL"/>
    <property type="match status" value="1"/>
</dbReference>
<keyword evidence="1" id="KW-0067">ATP-binding</keyword>
<dbReference type="SUPFAM" id="SSF141000">
    <property type="entry name" value="Glu-tRNAGln amidotransferase C subunit"/>
    <property type="match status" value="1"/>
</dbReference>
<dbReference type="GO" id="GO:0006450">
    <property type="term" value="P:regulation of translational fidelity"/>
    <property type="evidence" value="ECO:0007669"/>
    <property type="project" value="InterPro"/>
</dbReference>
<dbReference type="Gene3D" id="1.10.20.60">
    <property type="entry name" value="Glu-tRNAGln amidotransferase C subunit, N-terminal domain"/>
    <property type="match status" value="1"/>
</dbReference>
<keyword evidence="1" id="KW-0436">Ligase</keyword>
<comment type="catalytic activity">
    <reaction evidence="1">
        <text>L-glutamyl-tRNA(Gln) + L-glutamine + ATP + H2O = L-glutaminyl-tRNA(Gln) + L-glutamate + ADP + phosphate + H(+)</text>
        <dbReference type="Rhea" id="RHEA:17521"/>
        <dbReference type="Rhea" id="RHEA-COMP:9681"/>
        <dbReference type="Rhea" id="RHEA-COMP:9684"/>
        <dbReference type="ChEBI" id="CHEBI:15377"/>
        <dbReference type="ChEBI" id="CHEBI:15378"/>
        <dbReference type="ChEBI" id="CHEBI:29985"/>
        <dbReference type="ChEBI" id="CHEBI:30616"/>
        <dbReference type="ChEBI" id="CHEBI:43474"/>
        <dbReference type="ChEBI" id="CHEBI:58359"/>
        <dbReference type="ChEBI" id="CHEBI:78520"/>
        <dbReference type="ChEBI" id="CHEBI:78521"/>
        <dbReference type="ChEBI" id="CHEBI:456216"/>
    </reaction>
</comment>
<name>A0A8J7MDI2_9BACT</name>
<proteinExistence type="inferred from homology"/>
<evidence type="ECO:0000256" key="1">
    <source>
        <dbReference type="HAMAP-Rule" id="MF_00122"/>
    </source>
</evidence>
<dbReference type="NCBIfam" id="TIGR00135">
    <property type="entry name" value="gatC"/>
    <property type="match status" value="1"/>
</dbReference>
<dbReference type="InterPro" id="IPR036113">
    <property type="entry name" value="Asp/Glu-ADT_sf_sub_c"/>
</dbReference>
<dbReference type="GO" id="GO:0050567">
    <property type="term" value="F:glutaminyl-tRNA synthase (glutamine-hydrolyzing) activity"/>
    <property type="evidence" value="ECO:0007669"/>
    <property type="project" value="UniProtKB-UniRule"/>
</dbReference>
<feature type="region of interest" description="Disordered" evidence="2">
    <location>
        <begin position="52"/>
        <end position="96"/>
    </location>
</feature>
<dbReference type="EC" id="6.3.5.-" evidence="1"/>
<dbReference type="HAMAP" id="MF_00122">
    <property type="entry name" value="GatC"/>
    <property type="match status" value="1"/>
</dbReference>
<comment type="caution">
    <text evidence="3">The sequence shown here is derived from an EMBL/GenBank/DDBJ whole genome shotgun (WGS) entry which is preliminary data.</text>
</comment>
<gene>
    <name evidence="1 3" type="primary">gatC</name>
    <name evidence="3" type="ORF">JIN82_09665</name>
</gene>
<keyword evidence="1" id="KW-0648">Protein biosynthesis</keyword>
<dbReference type="Proteomes" id="UP000624703">
    <property type="component" value="Unassembled WGS sequence"/>
</dbReference>
<keyword evidence="4" id="KW-1185">Reference proteome</keyword>
<dbReference type="RefSeq" id="WP_200311423.1">
    <property type="nucleotide sequence ID" value="NZ_JAENIM010000039.1"/>
</dbReference>
<comment type="subunit">
    <text evidence="1">Heterotrimer of A, B and C subunits.</text>
</comment>
<dbReference type="PANTHER" id="PTHR15004">
    <property type="entry name" value="GLUTAMYL-TRNA(GLN) AMIDOTRANSFERASE SUBUNIT C, MITOCHONDRIAL"/>
    <property type="match status" value="1"/>
</dbReference>